<reference evidence="2 3" key="1">
    <citation type="submission" date="2018-11" db="EMBL/GenBank/DDBJ databases">
        <title>Microbial catabolism of amino acid.</title>
        <authorList>
            <person name="Hibi M."/>
            <person name="Ogawa J."/>
        </authorList>
    </citation>
    <scope>NUCLEOTIDE SEQUENCE [LARGE SCALE GENOMIC DNA]</scope>
    <source>
        <strain evidence="2 3">C31-06</strain>
    </source>
</reference>
<feature type="region of interest" description="Disordered" evidence="1">
    <location>
        <begin position="1"/>
        <end position="37"/>
    </location>
</feature>
<sequence length="37" mass="4338">MHHTYDAKSVQKMPGQRIGDQMPNEQGINRRFRHSEG</sequence>
<evidence type="ECO:0000313" key="2">
    <source>
        <dbReference type="EMBL" id="GCE41389.1"/>
    </source>
</evidence>
<accession>A0A402CCP1</accession>
<dbReference type="EMBL" id="BHYM01000043">
    <property type="protein sequence ID" value="GCE41389.1"/>
    <property type="molecule type" value="Genomic_DNA"/>
</dbReference>
<dbReference type="AlphaFoldDB" id="A0A402CCP1"/>
<comment type="caution">
    <text evidence="2">The sequence shown here is derived from an EMBL/GenBank/DDBJ whole genome shotgun (WGS) entry which is preliminary data.</text>
</comment>
<gene>
    <name evidence="2" type="ORF">Rhow_005048</name>
</gene>
<evidence type="ECO:0000313" key="3">
    <source>
        <dbReference type="Proteomes" id="UP000287519"/>
    </source>
</evidence>
<protein>
    <submittedName>
        <fullName evidence="2">Uncharacterized protein</fullName>
    </submittedName>
</protein>
<proteinExistence type="predicted"/>
<evidence type="ECO:0000256" key="1">
    <source>
        <dbReference type="SAM" id="MobiDB-lite"/>
    </source>
</evidence>
<name>A0A402CCP1_RHOWR</name>
<dbReference type="Proteomes" id="UP000287519">
    <property type="component" value="Unassembled WGS sequence"/>
</dbReference>
<organism evidence="2 3">
    <name type="scientific">Rhodococcus wratislaviensis</name>
    <name type="common">Tsukamurella wratislaviensis</name>
    <dbReference type="NCBI Taxonomy" id="44752"/>
    <lineage>
        <taxon>Bacteria</taxon>
        <taxon>Bacillati</taxon>
        <taxon>Actinomycetota</taxon>
        <taxon>Actinomycetes</taxon>
        <taxon>Mycobacteriales</taxon>
        <taxon>Nocardiaceae</taxon>
        <taxon>Rhodococcus</taxon>
    </lineage>
</organism>
<keyword evidence="3" id="KW-1185">Reference proteome</keyword>